<dbReference type="EC" id="2.3.2.27" evidence="4"/>
<evidence type="ECO:0000313" key="9">
    <source>
        <dbReference type="EMBL" id="KAG8371426.1"/>
    </source>
</evidence>
<dbReference type="GO" id="GO:0061630">
    <property type="term" value="F:ubiquitin protein ligase activity"/>
    <property type="evidence" value="ECO:0007669"/>
    <property type="project" value="UniProtKB-EC"/>
</dbReference>
<evidence type="ECO:0000256" key="2">
    <source>
        <dbReference type="ARBA" id="ARBA00003861"/>
    </source>
</evidence>
<sequence>MTLTKPGRSKPSMATPIVKNKPGNPQAVLLVCSFIAGGYNLHCPFALSGSLLFKERESHPWVTTMDDDKAALSMKLIDIVNDISAISDYRFTVKKQYMNLGRRLKLLTPMFEEIRDSKDPIPDDSIKALAALVTALESAKELLRFGSEGSKIYLVGMAWPHFRFHSLYL</sequence>
<keyword evidence="6" id="KW-0677">Repeat</keyword>
<protein>
    <recommendedName>
        <fullName evidence="4">RING-type E3 ubiquitin transferase</fullName>
        <ecNumber evidence="4">2.3.2.27</ecNumber>
    </recommendedName>
</protein>
<evidence type="ECO:0000256" key="6">
    <source>
        <dbReference type="ARBA" id="ARBA00022737"/>
    </source>
</evidence>
<proteinExistence type="predicted"/>
<evidence type="ECO:0000256" key="1">
    <source>
        <dbReference type="ARBA" id="ARBA00000900"/>
    </source>
</evidence>
<keyword evidence="7" id="KW-0833">Ubl conjugation pathway</keyword>
<evidence type="ECO:0000313" key="10">
    <source>
        <dbReference type="Proteomes" id="UP000826271"/>
    </source>
</evidence>
<keyword evidence="5" id="KW-0808">Transferase</keyword>
<accession>A0AAV6WJZ6</accession>
<feature type="domain" description="PUB 12/19-like N-terminal" evidence="8">
    <location>
        <begin position="94"/>
        <end position="165"/>
    </location>
</feature>
<organism evidence="9 10">
    <name type="scientific">Buddleja alternifolia</name>
    <dbReference type="NCBI Taxonomy" id="168488"/>
    <lineage>
        <taxon>Eukaryota</taxon>
        <taxon>Viridiplantae</taxon>
        <taxon>Streptophyta</taxon>
        <taxon>Embryophyta</taxon>
        <taxon>Tracheophyta</taxon>
        <taxon>Spermatophyta</taxon>
        <taxon>Magnoliopsida</taxon>
        <taxon>eudicotyledons</taxon>
        <taxon>Gunneridae</taxon>
        <taxon>Pentapetalae</taxon>
        <taxon>asterids</taxon>
        <taxon>lamiids</taxon>
        <taxon>Lamiales</taxon>
        <taxon>Scrophulariaceae</taxon>
        <taxon>Buddlejeae</taxon>
        <taxon>Buddleja</taxon>
    </lineage>
</organism>
<evidence type="ECO:0000256" key="7">
    <source>
        <dbReference type="ARBA" id="ARBA00022786"/>
    </source>
</evidence>
<dbReference type="Pfam" id="PF25368">
    <property type="entry name" value="PUB10_N"/>
    <property type="match status" value="1"/>
</dbReference>
<dbReference type="FunFam" id="1.20.930.20:FF:000002">
    <property type="entry name" value="RING-type E3 ubiquitin transferase"/>
    <property type="match status" value="1"/>
</dbReference>
<evidence type="ECO:0000259" key="8">
    <source>
        <dbReference type="Pfam" id="PF25368"/>
    </source>
</evidence>
<dbReference type="Proteomes" id="UP000826271">
    <property type="component" value="Unassembled WGS sequence"/>
</dbReference>
<evidence type="ECO:0000256" key="3">
    <source>
        <dbReference type="ARBA" id="ARBA00004906"/>
    </source>
</evidence>
<dbReference type="EMBL" id="WHWC01000013">
    <property type="protein sequence ID" value="KAG8371426.1"/>
    <property type="molecule type" value="Genomic_DNA"/>
</dbReference>
<gene>
    <name evidence="9" type="ORF">BUALT_Bualt13G0086400</name>
</gene>
<dbReference type="AlphaFoldDB" id="A0AAV6WJZ6"/>
<comment type="caution">
    <text evidence="9">The sequence shown here is derived from an EMBL/GenBank/DDBJ whole genome shotgun (WGS) entry which is preliminary data.</text>
</comment>
<comment type="function">
    <text evidence="2">Functions as an E3 ubiquitin ligase.</text>
</comment>
<comment type="pathway">
    <text evidence="3">Protein modification; protein ubiquitination.</text>
</comment>
<comment type="catalytic activity">
    <reaction evidence="1">
        <text>S-ubiquitinyl-[E2 ubiquitin-conjugating enzyme]-L-cysteine + [acceptor protein]-L-lysine = [E2 ubiquitin-conjugating enzyme]-L-cysteine + N(6)-ubiquitinyl-[acceptor protein]-L-lysine.</text>
        <dbReference type="EC" id="2.3.2.27"/>
    </reaction>
</comment>
<name>A0AAV6WJZ6_9LAMI</name>
<evidence type="ECO:0000256" key="5">
    <source>
        <dbReference type="ARBA" id="ARBA00022679"/>
    </source>
</evidence>
<keyword evidence="10" id="KW-1185">Reference proteome</keyword>
<evidence type="ECO:0000256" key="4">
    <source>
        <dbReference type="ARBA" id="ARBA00012483"/>
    </source>
</evidence>
<reference evidence="9" key="1">
    <citation type="submission" date="2019-10" db="EMBL/GenBank/DDBJ databases">
        <authorList>
            <person name="Zhang R."/>
            <person name="Pan Y."/>
            <person name="Wang J."/>
            <person name="Ma R."/>
            <person name="Yu S."/>
        </authorList>
    </citation>
    <scope>NUCLEOTIDE SEQUENCE</scope>
    <source>
        <strain evidence="9">LA-IB0</strain>
        <tissue evidence="9">Leaf</tissue>
    </source>
</reference>
<dbReference type="InterPro" id="IPR057623">
    <property type="entry name" value="PUB12-19-like_N"/>
</dbReference>